<dbReference type="Proteomes" id="UP001196136">
    <property type="component" value="Unassembled WGS sequence"/>
</dbReference>
<accession>A0ABS7EWE1</accession>
<gene>
    <name evidence="1" type="ORF">K1F36_19130</name>
</gene>
<evidence type="ECO:0000313" key="1">
    <source>
        <dbReference type="EMBL" id="MBW8201943.1"/>
    </source>
</evidence>
<name>A0ABS7EWE1_9FLAO</name>
<organism evidence="1 2">
    <name type="scientific">Flagellimonas abyssi</name>
    <dbReference type="NCBI Taxonomy" id="2864871"/>
    <lineage>
        <taxon>Bacteria</taxon>
        <taxon>Pseudomonadati</taxon>
        <taxon>Bacteroidota</taxon>
        <taxon>Flavobacteriia</taxon>
        <taxon>Flavobacteriales</taxon>
        <taxon>Flavobacteriaceae</taxon>
        <taxon>Flagellimonas</taxon>
    </lineage>
</organism>
<sequence>MKTTVKKSLEIPARKHRTESLAKPKDADKSFFLVINLWIFRFEYRKEQLPTDARTTN</sequence>
<dbReference type="RefSeq" id="WP_220115221.1">
    <property type="nucleotide sequence ID" value="NZ_JAHZSV010000056.1"/>
</dbReference>
<keyword evidence="2" id="KW-1185">Reference proteome</keyword>
<protein>
    <submittedName>
        <fullName evidence="1">Uncharacterized protein</fullName>
    </submittedName>
</protein>
<comment type="caution">
    <text evidence="1">The sequence shown here is derived from an EMBL/GenBank/DDBJ whole genome shotgun (WGS) entry which is preliminary data.</text>
</comment>
<evidence type="ECO:0000313" key="2">
    <source>
        <dbReference type="Proteomes" id="UP001196136"/>
    </source>
</evidence>
<dbReference type="EMBL" id="JAHZSV010000056">
    <property type="protein sequence ID" value="MBW8201943.1"/>
    <property type="molecule type" value="Genomic_DNA"/>
</dbReference>
<reference evidence="1 2" key="1">
    <citation type="submission" date="2021-08" db="EMBL/GenBank/DDBJ databases">
        <title>Muricauda profundi sp. nov., a marine bacterium isolated from deep seawater of the Mariana Trench.</title>
        <authorList>
            <person name="Wei Y."/>
        </authorList>
    </citation>
    <scope>NUCLEOTIDE SEQUENCE [LARGE SCALE GENOMIC DNA]</scope>
    <source>
        <strain evidence="1 2">W52</strain>
    </source>
</reference>
<proteinExistence type="predicted"/>